<dbReference type="RefSeq" id="WP_054292741.1">
    <property type="nucleotide sequence ID" value="NZ_CP012752.1"/>
</dbReference>
<protein>
    <submittedName>
        <fullName evidence="1">Uncharacterized protein</fullName>
    </submittedName>
</protein>
<gene>
    <name evidence="1" type="ORF">AOZ06_31665</name>
</gene>
<keyword evidence="2" id="KW-1185">Reference proteome</keyword>
<evidence type="ECO:0000313" key="2">
    <source>
        <dbReference type="Proteomes" id="UP000063699"/>
    </source>
</evidence>
<organism evidence="1 2">
    <name type="scientific">Kibdelosporangium phytohabitans</name>
    <dbReference type="NCBI Taxonomy" id="860235"/>
    <lineage>
        <taxon>Bacteria</taxon>
        <taxon>Bacillati</taxon>
        <taxon>Actinomycetota</taxon>
        <taxon>Actinomycetes</taxon>
        <taxon>Pseudonocardiales</taxon>
        <taxon>Pseudonocardiaceae</taxon>
        <taxon>Kibdelosporangium</taxon>
    </lineage>
</organism>
<dbReference type="EMBL" id="CP012752">
    <property type="protein sequence ID" value="ALG10839.1"/>
    <property type="molecule type" value="Genomic_DNA"/>
</dbReference>
<dbReference type="Proteomes" id="UP000063699">
    <property type="component" value="Chromosome"/>
</dbReference>
<reference evidence="1 2" key="1">
    <citation type="submission" date="2015-07" db="EMBL/GenBank/DDBJ databases">
        <title>Genome sequencing of Kibdelosporangium phytohabitans.</title>
        <authorList>
            <person name="Qin S."/>
            <person name="Xing K."/>
        </authorList>
    </citation>
    <scope>NUCLEOTIDE SEQUENCE [LARGE SCALE GENOMIC DNA]</scope>
    <source>
        <strain evidence="1 2">KLBMP1111</strain>
    </source>
</reference>
<dbReference type="KEGG" id="kphy:AOZ06_31665"/>
<dbReference type="InterPro" id="IPR011990">
    <property type="entry name" value="TPR-like_helical_dom_sf"/>
</dbReference>
<proteinExistence type="predicted"/>
<evidence type="ECO:0000313" key="1">
    <source>
        <dbReference type="EMBL" id="ALG10839.1"/>
    </source>
</evidence>
<dbReference type="Gene3D" id="1.25.40.10">
    <property type="entry name" value="Tetratricopeptide repeat domain"/>
    <property type="match status" value="1"/>
</dbReference>
<dbReference type="STRING" id="860235.AOZ06_31665"/>
<dbReference type="OrthoDB" id="3667531at2"/>
<sequence>MTEADVDRLIKDYTGTLPRERLGRLTQLAATLSDQLARATGTSAPRELHALSGRLGIMLAYTHQDLGDAETGARHAQLAARHADLAGHDELRVHAATVHANILFWDERPEAALHVVEPEIPSAPAARQAGLLYNQARARAAIGDRGTALAALRRAGEYVDRAPADSLWGGTSFEWRQASGLLLAASTHVRLGNGVAAAELAEQCLAAYQARPRGEKPSNADVRALLELITARVLTEDLDAAGEALRPVCALEPARRTERLVRRVEFVERTVAASRFARTPEAGALLEQTGDFTSSAAARQG</sequence>
<accession>A0A0N7F499</accession>
<dbReference type="AlphaFoldDB" id="A0A0N7F499"/>
<name>A0A0N7F499_9PSEU</name>